<feature type="transmembrane region" description="Helical" evidence="2">
    <location>
        <begin position="284"/>
        <end position="302"/>
    </location>
</feature>
<evidence type="ECO:0000256" key="1">
    <source>
        <dbReference type="SAM" id="MobiDB-lite"/>
    </source>
</evidence>
<evidence type="ECO:0000313" key="4">
    <source>
        <dbReference type="Proteomes" id="UP000244722"/>
    </source>
</evidence>
<proteinExistence type="predicted"/>
<feature type="compositionally biased region" description="Polar residues" evidence="1">
    <location>
        <begin position="238"/>
        <end position="248"/>
    </location>
</feature>
<keyword evidence="4" id="KW-1185">Reference proteome</keyword>
<feature type="region of interest" description="Disordered" evidence="1">
    <location>
        <begin position="149"/>
        <end position="278"/>
    </location>
</feature>
<keyword evidence="2" id="KW-1133">Transmembrane helix</keyword>
<dbReference type="EMBL" id="NESQ01000009">
    <property type="protein sequence ID" value="PUU83564.1"/>
    <property type="molecule type" value="Genomic_DNA"/>
</dbReference>
<keyword evidence="2" id="KW-0472">Membrane</keyword>
<feature type="compositionally biased region" description="Polar residues" evidence="1">
    <location>
        <begin position="193"/>
        <end position="203"/>
    </location>
</feature>
<comment type="caution">
    <text evidence="3">The sequence shown here is derived from an EMBL/GenBank/DDBJ whole genome shotgun (WGS) entry which is preliminary data.</text>
</comment>
<dbReference type="OrthoDB" id="5406684at2759"/>
<accession>A0A2T7A756</accession>
<gene>
    <name evidence="3" type="ORF">B9Z19DRAFT_1105071</name>
</gene>
<dbReference type="STRING" id="42251.A0A2T7A756"/>
<sequence length="303" mass="33650">MLTAPQEGHIYWLKDTSESQSAKFDSGKLNHPVLVLGAERAGSVQALVITSLGSTTLSAKFPERDDRRRKKYLPLGVAGAVPHPDNGILLSVRAGRPPILTKPSYVNLEPFEVEVRFLNLDKRSTDSLGSGMLERLMGKLLELYPRFVPHPERSSSQSSSQPPARQPRVSLATRPQPLTQQSAPPPPPPPQRAYSNTSSTTASRQDHRENTEWNATRLPNPVTRPQPPTQQSSQPQRAYSTHYGTTPRQDYRQDLERGTVRPSYSRPHYHDSEGESDSISGWNVLGYLGIAAGIFVAARYLLR</sequence>
<dbReference type="AlphaFoldDB" id="A0A2T7A756"/>
<protein>
    <submittedName>
        <fullName evidence="3">Uncharacterized protein</fullName>
    </submittedName>
</protein>
<dbReference type="PANTHER" id="PTHR37048">
    <property type="entry name" value="QUESTIONABLE PROTEIN"/>
    <property type="match status" value="1"/>
</dbReference>
<organism evidence="3 4">
    <name type="scientific">Tuber borchii</name>
    <name type="common">White truffle</name>
    <dbReference type="NCBI Taxonomy" id="42251"/>
    <lineage>
        <taxon>Eukaryota</taxon>
        <taxon>Fungi</taxon>
        <taxon>Dikarya</taxon>
        <taxon>Ascomycota</taxon>
        <taxon>Pezizomycotina</taxon>
        <taxon>Pezizomycetes</taxon>
        <taxon>Pezizales</taxon>
        <taxon>Tuberaceae</taxon>
        <taxon>Tuber</taxon>
    </lineage>
</organism>
<name>A0A2T7A756_TUBBO</name>
<feature type="compositionally biased region" description="Low complexity" evidence="1">
    <location>
        <begin position="154"/>
        <end position="182"/>
    </location>
</feature>
<dbReference type="PANTHER" id="PTHR37048:SF2">
    <property type="entry name" value="QUESTIONABLE PROTEIN"/>
    <property type="match status" value="1"/>
</dbReference>
<keyword evidence="2" id="KW-0812">Transmembrane</keyword>
<evidence type="ECO:0000313" key="3">
    <source>
        <dbReference type="EMBL" id="PUU83564.1"/>
    </source>
</evidence>
<feature type="compositionally biased region" description="Basic and acidic residues" evidence="1">
    <location>
        <begin position="249"/>
        <end position="259"/>
    </location>
</feature>
<reference evidence="3 4" key="1">
    <citation type="submission" date="2017-04" db="EMBL/GenBank/DDBJ databases">
        <title>Draft genome sequence of Tuber borchii Vittad., a whitish edible truffle.</title>
        <authorList>
            <consortium name="DOE Joint Genome Institute"/>
            <person name="Murat C."/>
            <person name="Kuo A."/>
            <person name="Barry K.W."/>
            <person name="Clum A."/>
            <person name="Dockter R.B."/>
            <person name="Fauchery L."/>
            <person name="Iotti M."/>
            <person name="Kohler A."/>
            <person name="Labutti K."/>
            <person name="Lindquist E.A."/>
            <person name="Lipzen A."/>
            <person name="Ohm R.A."/>
            <person name="Wang M."/>
            <person name="Grigoriev I.V."/>
            <person name="Zambonelli A."/>
            <person name="Martin F.M."/>
        </authorList>
    </citation>
    <scope>NUCLEOTIDE SEQUENCE [LARGE SCALE GENOMIC DNA]</scope>
    <source>
        <strain evidence="3 4">Tbo3840</strain>
    </source>
</reference>
<dbReference type="Proteomes" id="UP000244722">
    <property type="component" value="Unassembled WGS sequence"/>
</dbReference>
<evidence type="ECO:0000256" key="2">
    <source>
        <dbReference type="SAM" id="Phobius"/>
    </source>
</evidence>